<organism evidence="2 3">
    <name type="scientific">Kalanchoe fedtschenkoi</name>
    <name type="common">Lavender scallops</name>
    <name type="synonym">South American air plant</name>
    <dbReference type="NCBI Taxonomy" id="63787"/>
    <lineage>
        <taxon>Eukaryota</taxon>
        <taxon>Viridiplantae</taxon>
        <taxon>Streptophyta</taxon>
        <taxon>Embryophyta</taxon>
        <taxon>Tracheophyta</taxon>
        <taxon>Spermatophyta</taxon>
        <taxon>Magnoliopsida</taxon>
        <taxon>eudicotyledons</taxon>
        <taxon>Gunneridae</taxon>
        <taxon>Pentapetalae</taxon>
        <taxon>Saxifragales</taxon>
        <taxon>Crassulaceae</taxon>
        <taxon>Kalanchoe</taxon>
    </lineage>
</organism>
<protein>
    <recommendedName>
        <fullName evidence="1">DUF7890 domain-containing protein</fullName>
    </recommendedName>
</protein>
<dbReference type="Pfam" id="PF25418">
    <property type="entry name" value="DUF7890"/>
    <property type="match status" value="1"/>
</dbReference>
<dbReference type="InterPro" id="IPR057212">
    <property type="entry name" value="DUF7890"/>
</dbReference>
<accession>A0A7N0R9H3</accession>
<name>A0A7N0R9H3_KALFE</name>
<dbReference type="Proteomes" id="UP000594263">
    <property type="component" value="Unplaced"/>
</dbReference>
<feature type="domain" description="DUF7890" evidence="1">
    <location>
        <begin position="88"/>
        <end position="134"/>
    </location>
</feature>
<evidence type="ECO:0000259" key="1">
    <source>
        <dbReference type="Pfam" id="PF25418"/>
    </source>
</evidence>
<evidence type="ECO:0000313" key="3">
    <source>
        <dbReference type="Proteomes" id="UP000594263"/>
    </source>
</evidence>
<dbReference type="EnsemblPlants" id="Kaladp0003s0008.1.v1.1">
    <property type="protein sequence ID" value="Kaladp0003s0008.1.v1.1"/>
    <property type="gene ID" value="Kaladp0003s0008.v1.1"/>
</dbReference>
<reference evidence="2" key="1">
    <citation type="submission" date="2021-01" db="UniProtKB">
        <authorList>
            <consortium name="EnsemblPlants"/>
        </authorList>
    </citation>
    <scope>IDENTIFICATION</scope>
</reference>
<dbReference type="Gramene" id="Kaladp0003s0008.1.v1.1">
    <property type="protein sequence ID" value="Kaladp0003s0008.1.v1.1"/>
    <property type="gene ID" value="Kaladp0003s0008.v1.1"/>
</dbReference>
<sequence length="148" mass="16868">MFDPQDTSKSRDNCRISIGRLMNGDDISMVPSWTTNSLKAPCLHRLWSRPSTHRDTHRERTRYQQLTHTENLEETYFSGSVAEDCDSETVRLKVRMTKGEAAALLARCSEGRRLQLQDVAACDLVSARRVMVSLPVVDIDNDSRKKLD</sequence>
<evidence type="ECO:0000313" key="2">
    <source>
        <dbReference type="EnsemblPlants" id="Kaladp0003s0008.1.v1.1"/>
    </source>
</evidence>
<proteinExistence type="predicted"/>
<dbReference type="AlphaFoldDB" id="A0A7N0R9H3"/>
<keyword evidence="3" id="KW-1185">Reference proteome</keyword>